<gene>
    <name evidence="1" type="ORF">RF55_18612</name>
</gene>
<comment type="caution">
    <text evidence="1">The sequence shown here is derived from an EMBL/GenBank/DDBJ whole genome shotgun (WGS) entry which is preliminary data.</text>
</comment>
<proteinExistence type="predicted"/>
<reference evidence="1 2" key="1">
    <citation type="submission" date="2015-04" db="EMBL/GenBank/DDBJ databases">
        <title>Lasius niger genome sequencing.</title>
        <authorList>
            <person name="Konorov E.A."/>
            <person name="Nikitin M.A."/>
            <person name="Kirill M.V."/>
            <person name="Chang P."/>
        </authorList>
    </citation>
    <scope>NUCLEOTIDE SEQUENCE [LARGE SCALE GENOMIC DNA]</scope>
    <source>
        <tissue evidence="1">Whole</tissue>
    </source>
</reference>
<sequence>MEKRLLIDNKSCILVEFSNEEEALAIGYTCWLNETATEEELNNIIENKKEVEIVWPKCDVQSARKMKTILKGLTDEHWEVHAVKVFGFGDWTNMSTELDSLQKNNVLCTTKQNRHLIMKKSFDDTEYATCTSKQTDKSIKKV</sequence>
<evidence type="ECO:0000313" key="1">
    <source>
        <dbReference type="EMBL" id="KMQ84004.1"/>
    </source>
</evidence>
<keyword evidence="2" id="KW-1185">Reference proteome</keyword>
<dbReference type="PaxDb" id="67767-A0A0J7K128"/>
<dbReference type="EMBL" id="LBMM01017659">
    <property type="protein sequence ID" value="KMQ84004.1"/>
    <property type="molecule type" value="Genomic_DNA"/>
</dbReference>
<dbReference type="OrthoDB" id="7555136at2759"/>
<accession>A0A0J7K128</accession>
<dbReference type="Proteomes" id="UP000036403">
    <property type="component" value="Unassembled WGS sequence"/>
</dbReference>
<name>A0A0J7K128_LASNI</name>
<evidence type="ECO:0000313" key="2">
    <source>
        <dbReference type="Proteomes" id="UP000036403"/>
    </source>
</evidence>
<dbReference type="AlphaFoldDB" id="A0A0J7K128"/>
<protein>
    <submittedName>
        <fullName evidence="1">Ras-interacting protein 1-like protein</fullName>
    </submittedName>
</protein>
<organism evidence="1 2">
    <name type="scientific">Lasius niger</name>
    <name type="common">Black garden ant</name>
    <dbReference type="NCBI Taxonomy" id="67767"/>
    <lineage>
        <taxon>Eukaryota</taxon>
        <taxon>Metazoa</taxon>
        <taxon>Ecdysozoa</taxon>
        <taxon>Arthropoda</taxon>
        <taxon>Hexapoda</taxon>
        <taxon>Insecta</taxon>
        <taxon>Pterygota</taxon>
        <taxon>Neoptera</taxon>
        <taxon>Endopterygota</taxon>
        <taxon>Hymenoptera</taxon>
        <taxon>Apocrita</taxon>
        <taxon>Aculeata</taxon>
        <taxon>Formicoidea</taxon>
        <taxon>Formicidae</taxon>
        <taxon>Formicinae</taxon>
        <taxon>Lasius</taxon>
        <taxon>Lasius</taxon>
    </lineage>
</organism>